<dbReference type="InterPro" id="IPR006116">
    <property type="entry name" value="NT_2-5OAS_ClassI-CCAase"/>
</dbReference>
<name>D3FAS8_CONWI</name>
<dbReference type="AlphaFoldDB" id="D3FAS8"/>
<keyword evidence="4" id="KW-1185">Reference proteome</keyword>
<gene>
    <name evidence="3" type="ordered locus">Cwoe_2822</name>
</gene>
<dbReference type="InterPro" id="IPR043519">
    <property type="entry name" value="NT_sf"/>
</dbReference>
<dbReference type="GO" id="GO:0051607">
    <property type="term" value="P:defense response to virus"/>
    <property type="evidence" value="ECO:0007669"/>
    <property type="project" value="UniProtKB-KW"/>
</dbReference>
<evidence type="ECO:0000256" key="1">
    <source>
        <dbReference type="ARBA" id="ARBA00023118"/>
    </source>
</evidence>
<proteinExistence type="predicted"/>
<dbReference type="InterPro" id="IPR040511">
    <property type="entry name" value="AGS_C"/>
</dbReference>
<dbReference type="Pfam" id="PF18134">
    <property type="entry name" value="AGS_C"/>
    <property type="match status" value="1"/>
</dbReference>
<dbReference type="RefSeq" id="WP_012934292.1">
    <property type="nucleotide sequence ID" value="NC_013739.1"/>
</dbReference>
<dbReference type="eggNOG" id="COG1746">
    <property type="taxonomic scope" value="Bacteria"/>
</dbReference>
<feature type="domain" description="Adenylyl/Guanylyl and SMODS C-terminal sensor" evidence="2">
    <location>
        <begin position="314"/>
        <end position="440"/>
    </location>
</feature>
<accession>D3FAS8</accession>
<reference evidence="3 4" key="1">
    <citation type="journal article" date="2010" name="Stand. Genomic Sci.">
        <title>Complete genome sequence of Conexibacter woesei type strain (ID131577).</title>
        <authorList>
            <person name="Pukall R."/>
            <person name="Lapidus A."/>
            <person name="Glavina Del Rio T."/>
            <person name="Copeland A."/>
            <person name="Tice H."/>
            <person name="Cheng J.-F."/>
            <person name="Lucas S."/>
            <person name="Chen F."/>
            <person name="Nolan M."/>
            <person name="Bruce D."/>
            <person name="Goodwin L."/>
            <person name="Pitluck S."/>
            <person name="Mavromatis K."/>
            <person name="Ivanova N."/>
            <person name="Ovchinnikova G."/>
            <person name="Pati A."/>
            <person name="Chen A."/>
            <person name="Palaniappan K."/>
            <person name="Land M."/>
            <person name="Hauser L."/>
            <person name="Chang Y.-J."/>
            <person name="Jeffries C.D."/>
            <person name="Chain P."/>
            <person name="Meincke L."/>
            <person name="Sims D."/>
            <person name="Brettin T."/>
            <person name="Detter J.C."/>
            <person name="Rohde M."/>
            <person name="Goeker M."/>
            <person name="Bristow J."/>
            <person name="Eisen J.A."/>
            <person name="Markowitz V."/>
            <person name="Kyrpides N.C."/>
            <person name="Klenk H.-P."/>
            <person name="Hugenholtz P."/>
        </authorList>
    </citation>
    <scope>NUCLEOTIDE SEQUENCE [LARGE SCALE GENOMIC DNA]</scope>
    <source>
        <strain evidence="4">DSM 14684 / CIP 108061 / JCM 11494 / NBRC 100937 / ID131577</strain>
    </source>
</reference>
<dbReference type="GO" id="GO:0016779">
    <property type="term" value="F:nucleotidyltransferase activity"/>
    <property type="evidence" value="ECO:0007669"/>
    <property type="project" value="InterPro"/>
</dbReference>
<dbReference type="CDD" id="cd05400">
    <property type="entry name" value="NT_2-5OAS_ClassI-CCAase"/>
    <property type="match status" value="1"/>
</dbReference>
<evidence type="ECO:0000313" key="3">
    <source>
        <dbReference type="EMBL" id="ADB51241.1"/>
    </source>
</evidence>
<sequence length="449" mass="50063">MAVDLSANFEQFLQNISLGDPQVPRMNSAARTVSDFLLASYDIAQGNVFLQGSYANGTAIEPVRGGEYDVDLVAVCVGGNTTADDALSELEKRFRSDGRFRARVRRKQPCVRLEYAEDNVGGFHVDVVPVRYANHDAPLEAPRRGEGWHETAPAEYTRWCTSQGAYFLRTVKMLKRWRAEQQSVRTAVKSIVLQVLVAQCMPSVADDADRITQTFRNLHAHLAGMTRPPVVLNPVLPTENLAGRWTQESFASFVRELDEAVQWADQAMAATDVIEATDIWRELLGDDFPARTPTSLGFHVGDYSHAQTPSDRGWAERSDARYAVEITASTQRGKRGQTRRPYSSGGPVVFAGHKLRFKAEISAPNHVDVWWQVANTGAHARNASGLRGEIFRARDSRRGTNSDQTENWENTAYTGSHLVRALLVRNNEVVATSAWFVVNIYARGRPFRP</sequence>
<organism evidence="3 4">
    <name type="scientific">Conexibacter woesei (strain DSM 14684 / CCUG 47730 / CIP 108061 / JCM 11494 / NBRC 100937 / ID131577)</name>
    <dbReference type="NCBI Taxonomy" id="469383"/>
    <lineage>
        <taxon>Bacteria</taxon>
        <taxon>Bacillati</taxon>
        <taxon>Actinomycetota</taxon>
        <taxon>Thermoleophilia</taxon>
        <taxon>Solirubrobacterales</taxon>
        <taxon>Conexibacteraceae</taxon>
        <taxon>Conexibacter</taxon>
    </lineage>
</organism>
<dbReference type="Pfam" id="PF18144">
    <property type="entry name" value="SMODS"/>
    <property type="match status" value="1"/>
</dbReference>
<reference evidence="4" key="2">
    <citation type="submission" date="2010-01" db="EMBL/GenBank/DDBJ databases">
        <title>The complete genome of Conexibacter woesei DSM 14684.</title>
        <authorList>
            <consortium name="US DOE Joint Genome Institute (JGI-PGF)"/>
            <person name="Lucas S."/>
            <person name="Copeland A."/>
            <person name="Lapidus A."/>
            <person name="Glavina del Rio T."/>
            <person name="Dalin E."/>
            <person name="Tice H."/>
            <person name="Bruce D."/>
            <person name="Goodwin L."/>
            <person name="Pitluck S."/>
            <person name="Kyrpides N."/>
            <person name="Mavromatis K."/>
            <person name="Ivanova N."/>
            <person name="Mikhailova N."/>
            <person name="Chertkov O."/>
            <person name="Brettin T."/>
            <person name="Detter J.C."/>
            <person name="Han C."/>
            <person name="Larimer F."/>
            <person name="Land M."/>
            <person name="Hauser L."/>
            <person name="Markowitz V."/>
            <person name="Cheng J.-F."/>
            <person name="Hugenholtz P."/>
            <person name="Woyke T."/>
            <person name="Wu D."/>
            <person name="Pukall R."/>
            <person name="Steenblock K."/>
            <person name="Schneider S."/>
            <person name="Klenk H.-P."/>
            <person name="Eisen J.A."/>
        </authorList>
    </citation>
    <scope>NUCLEOTIDE SEQUENCE [LARGE SCALE GENOMIC DNA]</scope>
    <source>
        <strain evidence="4">DSM 14684 / CIP 108061 / JCM 11494 / NBRC 100937 / ID131577</strain>
    </source>
</reference>
<dbReference type="HOGENOM" id="CLU_039827_1_1_11"/>
<evidence type="ECO:0000313" key="4">
    <source>
        <dbReference type="Proteomes" id="UP000008229"/>
    </source>
</evidence>
<protein>
    <recommendedName>
        <fullName evidence="2">Adenylyl/Guanylyl and SMODS C-terminal sensor domain-containing protein</fullName>
    </recommendedName>
</protein>
<evidence type="ECO:0000259" key="2">
    <source>
        <dbReference type="Pfam" id="PF18134"/>
    </source>
</evidence>
<keyword evidence="1" id="KW-0051">Antiviral defense</keyword>
<dbReference type="EMBL" id="CP001854">
    <property type="protein sequence ID" value="ADB51241.1"/>
    <property type="molecule type" value="Genomic_DNA"/>
</dbReference>
<dbReference type="OrthoDB" id="3328101at2"/>
<dbReference type="KEGG" id="cwo:Cwoe_2822"/>
<dbReference type="SUPFAM" id="SSF81301">
    <property type="entry name" value="Nucleotidyltransferase"/>
    <property type="match status" value="1"/>
</dbReference>
<dbReference type="Proteomes" id="UP000008229">
    <property type="component" value="Chromosome"/>
</dbReference>